<dbReference type="EMBL" id="JARJBC010000011">
    <property type="protein sequence ID" value="MDF3291289.1"/>
    <property type="molecule type" value="Genomic_DNA"/>
</dbReference>
<accession>A0ABT5ZN74</accession>
<reference evidence="1 2" key="1">
    <citation type="submission" date="2023-03" db="EMBL/GenBank/DDBJ databases">
        <title>Draft genome sequence of Streptomyces sp. RB6PN23 isolated from peat swamp forest in Thailand.</title>
        <authorList>
            <person name="Klaysubun C."/>
            <person name="Duangmal K."/>
        </authorList>
    </citation>
    <scope>NUCLEOTIDE SEQUENCE [LARGE SCALE GENOMIC DNA]</scope>
    <source>
        <strain evidence="1 2">RB6PN23</strain>
    </source>
</reference>
<organism evidence="1 2">
    <name type="scientific">Streptomyces silvisoli</name>
    <dbReference type="NCBI Taxonomy" id="3034235"/>
    <lineage>
        <taxon>Bacteria</taxon>
        <taxon>Bacillati</taxon>
        <taxon>Actinomycetota</taxon>
        <taxon>Actinomycetes</taxon>
        <taxon>Kitasatosporales</taxon>
        <taxon>Streptomycetaceae</taxon>
        <taxon>Streptomyces</taxon>
    </lineage>
</organism>
<evidence type="ECO:0000313" key="1">
    <source>
        <dbReference type="EMBL" id="MDF3291289.1"/>
    </source>
</evidence>
<gene>
    <name evidence="1" type="ORF">P3G67_19020</name>
</gene>
<comment type="caution">
    <text evidence="1">The sequence shown here is derived from an EMBL/GenBank/DDBJ whole genome shotgun (WGS) entry which is preliminary data.</text>
</comment>
<dbReference type="RefSeq" id="WP_276094506.1">
    <property type="nucleotide sequence ID" value="NZ_JARJBC010000011.1"/>
</dbReference>
<keyword evidence="2" id="KW-1185">Reference proteome</keyword>
<evidence type="ECO:0000313" key="2">
    <source>
        <dbReference type="Proteomes" id="UP001216579"/>
    </source>
</evidence>
<sequence length="128" mass="13595">MGDGAKAHRVYEDAVEYLCRNIDALRELIGPELWEPSFAVVRDGDPCAGEWRDAVRELHDAAEAAGIPGGIGLRTTMGAGGWPSGPPPRSVGWICPTGRCARVDLREGAEAQTPVCALASQPMRLVDG</sequence>
<protein>
    <submittedName>
        <fullName evidence="1">Uncharacterized protein</fullName>
    </submittedName>
</protein>
<proteinExistence type="predicted"/>
<name>A0ABT5ZN74_9ACTN</name>
<dbReference type="Proteomes" id="UP001216579">
    <property type="component" value="Unassembled WGS sequence"/>
</dbReference>